<evidence type="ECO:0008006" key="4">
    <source>
        <dbReference type="Google" id="ProtNLM"/>
    </source>
</evidence>
<name>A0AAV8ZGE2_9CUCU</name>
<feature type="region of interest" description="Disordered" evidence="1">
    <location>
        <begin position="340"/>
        <end position="375"/>
    </location>
</feature>
<comment type="caution">
    <text evidence="2">The sequence shown here is derived from an EMBL/GenBank/DDBJ whole genome shotgun (WGS) entry which is preliminary data.</text>
</comment>
<dbReference type="InterPro" id="IPR037379">
    <property type="entry name" value="WDR74/Nsa1"/>
</dbReference>
<proteinExistence type="predicted"/>
<evidence type="ECO:0000313" key="2">
    <source>
        <dbReference type="EMBL" id="KAJ8963481.1"/>
    </source>
</evidence>
<dbReference type="PANTHER" id="PTHR16038:SF4">
    <property type="entry name" value="WD REPEAT-CONTAINING PROTEIN 74"/>
    <property type="match status" value="1"/>
</dbReference>
<dbReference type="InterPro" id="IPR015943">
    <property type="entry name" value="WD40/YVTN_repeat-like_dom_sf"/>
</dbReference>
<dbReference type="InterPro" id="IPR036322">
    <property type="entry name" value="WD40_repeat_dom_sf"/>
</dbReference>
<dbReference type="Proteomes" id="UP001162162">
    <property type="component" value="Unassembled WGS sequence"/>
</dbReference>
<accession>A0AAV8ZGE2</accession>
<sequence length="375" mass="42423">MEVGKYSFYVGTSTGTLLYTHDKLSNAKAATPEEASKVTALTFGRTNDDIFVGYENGNVSIYDTLDGKYLKTFTQLEGEGRIVGIGCLDKVFVFGKQDGIINVWDGRNENFFDMELDERSTLDCLAHNNNRPNIIATGGEFNDFKLWDVETHQCVFKAKSMGHDKLNLPIPTSVRAITFFPESEHLSGCATKEGHVLLYDDRAQRRPVVKYLQEKASFTTISCAHRERQCLVGTTRGFMQLLDMKAGKCLKTFTTFMGSVTGIYCDPSEPYVATTSLDRFLRIHNLETKELLLKAYMKLNLTKLLMKPVIKDEPLEEEELGDENVDDEYENIFSTMETVTSDRKTKKMKRATEGLDAPEQQKRKKKKTTTHAIDS</sequence>
<dbReference type="PANTHER" id="PTHR16038">
    <property type="entry name" value="NOP SEVEN ASSOCIATED PROTEIN 1"/>
    <property type="match status" value="1"/>
</dbReference>
<dbReference type="Pfam" id="PF00400">
    <property type="entry name" value="WD40"/>
    <property type="match status" value="1"/>
</dbReference>
<reference evidence="2" key="1">
    <citation type="journal article" date="2023" name="Insect Mol. Biol.">
        <title>Genome sequencing provides insights into the evolution of gene families encoding plant cell wall-degrading enzymes in longhorned beetles.</title>
        <authorList>
            <person name="Shin N.R."/>
            <person name="Okamura Y."/>
            <person name="Kirsch R."/>
            <person name="Pauchet Y."/>
        </authorList>
    </citation>
    <scope>NUCLEOTIDE SEQUENCE</scope>
    <source>
        <strain evidence="2">AMC_N1</strain>
    </source>
</reference>
<dbReference type="SMART" id="SM00320">
    <property type="entry name" value="WD40"/>
    <property type="match status" value="5"/>
</dbReference>
<gene>
    <name evidence="2" type="ORF">NQ318_018964</name>
</gene>
<dbReference type="GO" id="GO:0030687">
    <property type="term" value="C:preribosome, large subunit precursor"/>
    <property type="evidence" value="ECO:0007669"/>
    <property type="project" value="TreeGrafter"/>
</dbReference>
<dbReference type="AlphaFoldDB" id="A0AAV8ZGE2"/>
<dbReference type="EMBL" id="JAPWTK010000001">
    <property type="protein sequence ID" value="KAJ8963481.1"/>
    <property type="molecule type" value="Genomic_DNA"/>
</dbReference>
<dbReference type="InterPro" id="IPR001680">
    <property type="entry name" value="WD40_rpt"/>
</dbReference>
<evidence type="ECO:0000256" key="1">
    <source>
        <dbReference type="SAM" id="MobiDB-lite"/>
    </source>
</evidence>
<dbReference type="GO" id="GO:0042273">
    <property type="term" value="P:ribosomal large subunit biogenesis"/>
    <property type="evidence" value="ECO:0007669"/>
    <property type="project" value="InterPro"/>
</dbReference>
<dbReference type="SUPFAM" id="SSF50978">
    <property type="entry name" value="WD40 repeat-like"/>
    <property type="match status" value="1"/>
</dbReference>
<keyword evidence="3" id="KW-1185">Reference proteome</keyword>
<protein>
    <recommendedName>
        <fullName evidence="4">WD repeat-containing protein 74</fullName>
    </recommendedName>
</protein>
<evidence type="ECO:0000313" key="3">
    <source>
        <dbReference type="Proteomes" id="UP001162162"/>
    </source>
</evidence>
<organism evidence="2 3">
    <name type="scientific">Aromia moschata</name>
    <dbReference type="NCBI Taxonomy" id="1265417"/>
    <lineage>
        <taxon>Eukaryota</taxon>
        <taxon>Metazoa</taxon>
        <taxon>Ecdysozoa</taxon>
        <taxon>Arthropoda</taxon>
        <taxon>Hexapoda</taxon>
        <taxon>Insecta</taxon>
        <taxon>Pterygota</taxon>
        <taxon>Neoptera</taxon>
        <taxon>Endopterygota</taxon>
        <taxon>Coleoptera</taxon>
        <taxon>Polyphaga</taxon>
        <taxon>Cucujiformia</taxon>
        <taxon>Chrysomeloidea</taxon>
        <taxon>Cerambycidae</taxon>
        <taxon>Cerambycinae</taxon>
        <taxon>Callichromatini</taxon>
        <taxon>Aromia</taxon>
    </lineage>
</organism>
<dbReference type="Gene3D" id="2.130.10.10">
    <property type="entry name" value="YVTN repeat-like/Quinoprotein amine dehydrogenase"/>
    <property type="match status" value="2"/>
</dbReference>
<dbReference type="GO" id="GO:0005730">
    <property type="term" value="C:nucleolus"/>
    <property type="evidence" value="ECO:0007669"/>
    <property type="project" value="InterPro"/>
</dbReference>